<reference evidence="1 2" key="1">
    <citation type="submission" date="2018-03" db="EMBL/GenBank/DDBJ databases">
        <title>The draft genome of Sphingosinicella sp. GL-C-18.</title>
        <authorList>
            <person name="Liu L."/>
            <person name="Li L."/>
            <person name="Liang L."/>
            <person name="Zhang X."/>
            <person name="Wang T."/>
        </authorList>
    </citation>
    <scope>NUCLEOTIDE SEQUENCE [LARGE SCALE GENOMIC DNA]</scope>
    <source>
        <strain evidence="1 2">GL-C-18</strain>
    </source>
</reference>
<dbReference type="EMBL" id="PXYI01000001">
    <property type="protein sequence ID" value="PSJ43594.1"/>
    <property type="molecule type" value="Genomic_DNA"/>
</dbReference>
<protein>
    <submittedName>
        <fullName evidence="1">Uncharacterized protein</fullName>
    </submittedName>
</protein>
<dbReference type="AlphaFoldDB" id="A0A2P7R049"/>
<name>A0A2P7R049_9SPHN</name>
<proteinExistence type="predicted"/>
<evidence type="ECO:0000313" key="2">
    <source>
        <dbReference type="Proteomes" id="UP000241167"/>
    </source>
</evidence>
<sequence>MVIMPIPALVAVLLNREQEKGSPLTEAEVLAIRDTAQCTMVPSDVAAKIVESRGYQDIDPACAWEEWSAVRLGL</sequence>
<evidence type="ECO:0000313" key="1">
    <source>
        <dbReference type="EMBL" id="PSJ43594.1"/>
    </source>
</evidence>
<dbReference type="OrthoDB" id="7066376at2"/>
<gene>
    <name evidence="1" type="ORF">C7I55_01095</name>
</gene>
<keyword evidence="2" id="KW-1185">Reference proteome</keyword>
<organism evidence="1 2">
    <name type="scientific">Allosphingosinicella deserti</name>
    <dbReference type="NCBI Taxonomy" id="2116704"/>
    <lineage>
        <taxon>Bacteria</taxon>
        <taxon>Pseudomonadati</taxon>
        <taxon>Pseudomonadota</taxon>
        <taxon>Alphaproteobacteria</taxon>
        <taxon>Sphingomonadales</taxon>
        <taxon>Sphingomonadaceae</taxon>
        <taxon>Allosphingosinicella</taxon>
    </lineage>
</organism>
<accession>A0A2P7R049</accession>
<dbReference type="Proteomes" id="UP000241167">
    <property type="component" value="Unassembled WGS sequence"/>
</dbReference>
<comment type="caution">
    <text evidence="1">The sequence shown here is derived from an EMBL/GenBank/DDBJ whole genome shotgun (WGS) entry which is preliminary data.</text>
</comment>